<dbReference type="EMBL" id="FNCP01000003">
    <property type="protein sequence ID" value="SDG48677.1"/>
    <property type="molecule type" value="Genomic_DNA"/>
</dbReference>
<sequence>MILTTGEMYSYALKNPGAKFERMRTGRIYSFGKQGQLILDGNWESHFVPSVNEKWRLVLQHQVTWQEAILAWLRDGKEIVCKLGENESVIKPNLGFFLDQRGMAISNAEFVKGKWFIK</sequence>
<dbReference type="STRING" id="1121419.SAMN05443529_103188"/>
<protein>
    <submittedName>
        <fullName evidence="1">Uncharacterized protein</fullName>
    </submittedName>
</protein>
<reference evidence="2" key="1">
    <citation type="submission" date="2016-10" db="EMBL/GenBank/DDBJ databases">
        <authorList>
            <person name="Varghese N."/>
            <person name="Submissions S."/>
        </authorList>
    </citation>
    <scope>NUCLEOTIDE SEQUENCE [LARGE SCALE GENOMIC DNA]</scope>
    <source>
        <strain evidence="2">DSM 8344</strain>
    </source>
</reference>
<evidence type="ECO:0000313" key="1">
    <source>
        <dbReference type="EMBL" id="SDG48677.1"/>
    </source>
</evidence>
<dbReference type="OrthoDB" id="1799556at2"/>
<proteinExistence type="predicted"/>
<organism evidence="1 2">
    <name type="scientific">Desulfosporosinus hippei DSM 8344</name>
    <dbReference type="NCBI Taxonomy" id="1121419"/>
    <lineage>
        <taxon>Bacteria</taxon>
        <taxon>Bacillati</taxon>
        <taxon>Bacillota</taxon>
        <taxon>Clostridia</taxon>
        <taxon>Eubacteriales</taxon>
        <taxon>Desulfitobacteriaceae</taxon>
        <taxon>Desulfosporosinus</taxon>
    </lineage>
</organism>
<dbReference type="AlphaFoldDB" id="A0A1G7UMG9"/>
<dbReference type="Proteomes" id="UP000198656">
    <property type="component" value="Unassembled WGS sequence"/>
</dbReference>
<gene>
    <name evidence="1" type="ORF">SAMN05443529_103188</name>
</gene>
<evidence type="ECO:0000313" key="2">
    <source>
        <dbReference type="Proteomes" id="UP000198656"/>
    </source>
</evidence>
<name>A0A1G7UMG9_9FIRM</name>
<dbReference type="RefSeq" id="WP_092330371.1">
    <property type="nucleotide sequence ID" value="NZ_FNCP01000003.1"/>
</dbReference>
<accession>A0A1G7UMG9</accession>
<keyword evidence="2" id="KW-1185">Reference proteome</keyword>